<dbReference type="InterPro" id="IPR008767">
    <property type="entry name" value="Phage_SPP1_head-tail_adaptor"/>
</dbReference>
<sequence length="105" mass="12075">MKAGRLREVVVLERSTSEQNEYGEEITRWAPFATVSASVEPLNGREFFASARLNAEVTTRIRIRYYEGLTKWDRVNHGGLLYKIESVIDPQSQRKEMVLMCHASV</sequence>
<dbReference type="Proteomes" id="UP000062998">
    <property type="component" value="Unassembled WGS sequence"/>
</dbReference>
<protein>
    <recommendedName>
        <fullName evidence="3">Head-tail adaptor protein</fullName>
    </recommendedName>
</protein>
<evidence type="ECO:0008006" key="3">
    <source>
        <dbReference type="Google" id="ProtNLM"/>
    </source>
</evidence>
<evidence type="ECO:0000313" key="1">
    <source>
        <dbReference type="EMBL" id="KWE08939.1"/>
    </source>
</evidence>
<dbReference type="OrthoDB" id="5460234at2"/>
<organism evidence="1 2">
    <name type="scientific">Burkholderia ubonensis</name>
    <dbReference type="NCBI Taxonomy" id="101571"/>
    <lineage>
        <taxon>Bacteria</taxon>
        <taxon>Pseudomonadati</taxon>
        <taxon>Pseudomonadota</taxon>
        <taxon>Betaproteobacteria</taxon>
        <taxon>Burkholderiales</taxon>
        <taxon>Burkholderiaceae</taxon>
        <taxon>Burkholderia</taxon>
        <taxon>Burkholderia cepacia complex</taxon>
    </lineage>
</organism>
<dbReference type="Gene3D" id="2.40.10.270">
    <property type="entry name" value="Bacteriophage SPP1 head-tail adaptor protein"/>
    <property type="match status" value="1"/>
</dbReference>
<comment type="caution">
    <text evidence="1">The sequence shown here is derived from an EMBL/GenBank/DDBJ whole genome shotgun (WGS) entry which is preliminary data.</text>
</comment>
<reference evidence="1 2" key="1">
    <citation type="submission" date="2015-11" db="EMBL/GenBank/DDBJ databases">
        <title>Expanding the genomic diversity of Burkholderia species for the development of highly accurate diagnostics.</title>
        <authorList>
            <person name="Sahl J."/>
            <person name="Keim P."/>
            <person name="Wagner D."/>
        </authorList>
    </citation>
    <scope>NUCLEOTIDE SEQUENCE [LARGE SCALE GENOMIC DNA]</scope>
    <source>
        <strain evidence="1 2">MSMB2167WGS</strain>
    </source>
</reference>
<dbReference type="Pfam" id="PF05521">
    <property type="entry name" value="Phage_HCP"/>
    <property type="match status" value="1"/>
</dbReference>
<proteinExistence type="predicted"/>
<dbReference type="RefSeq" id="WP_060199783.1">
    <property type="nucleotide sequence ID" value="NZ_LPHE01000058.1"/>
</dbReference>
<evidence type="ECO:0000313" key="2">
    <source>
        <dbReference type="Proteomes" id="UP000062998"/>
    </source>
</evidence>
<accession>A0A106Q4K7</accession>
<gene>
    <name evidence="1" type="ORF">WL73_06960</name>
</gene>
<dbReference type="AlphaFoldDB" id="A0A106Q4K7"/>
<dbReference type="NCBIfam" id="TIGR01563">
    <property type="entry name" value="gp16_SPP1"/>
    <property type="match status" value="1"/>
</dbReference>
<dbReference type="EMBL" id="LPIX01000025">
    <property type="protein sequence ID" value="KWE08939.1"/>
    <property type="molecule type" value="Genomic_DNA"/>
</dbReference>
<name>A0A106Q4K7_9BURK</name>
<dbReference type="InterPro" id="IPR038666">
    <property type="entry name" value="SSP1_head-tail_sf"/>
</dbReference>